<keyword evidence="1" id="KW-0689">Ribosomal protein</keyword>
<keyword evidence="2" id="KW-1185">Reference proteome</keyword>
<dbReference type="GO" id="GO:0005840">
    <property type="term" value="C:ribosome"/>
    <property type="evidence" value="ECO:0007669"/>
    <property type="project" value="UniProtKB-KW"/>
</dbReference>
<organism evidence="1 2">
    <name type="scientific">Sphaerisporangium siamense</name>
    <dbReference type="NCBI Taxonomy" id="795645"/>
    <lineage>
        <taxon>Bacteria</taxon>
        <taxon>Bacillati</taxon>
        <taxon>Actinomycetota</taxon>
        <taxon>Actinomycetes</taxon>
        <taxon>Streptosporangiales</taxon>
        <taxon>Streptosporangiaceae</taxon>
        <taxon>Sphaerisporangium</taxon>
    </lineage>
</organism>
<comment type="caution">
    <text evidence="1">The sequence shown here is derived from an EMBL/GenBank/DDBJ whole genome shotgun (WGS) entry which is preliminary data.</text>
</comment>
<sequence>MTAVDTVTGEEATAQVRPGDYALICAEPCWLEHTQVDPETGTVTITLKGYRGRHG</sequence>
<keyword evidence="1" id="KW-0687">Ribonucleoprotein</keyword>
<name>A0A7W7D936_9ACTN</name>
<evidence type="ECO:0000313" key="1">
    <source>
        <dbReference type="EMBL" id="MBB4702538.1"/>
    </source>
</evidence>
<reference evidence="1 2" key="1">
    <citation type="submission" date="2020-08" db="EMBL/GenBank/DDBJ databases">
        <title>Sequencing the genomes of 1000 actinobacteria strains.</title>
        <authorList>
            <person name="Klenk H.-P."/>
        </authorList>
    </citation>
    <scope>NUCLEOTIDE SEQUENCE [LARGE SCALE GENOMIC DNA]</scope>
    <source>
        <strain evidence="1 2">DSM 45784</strain>
    </source>
</reference>
<dbReference type="AlphaFoldDB" id="A0A7W7D936"/>
<dbReference type="EMBL" id="JACHND010000001">
    <property type="protein sequence ID" value="MBB4702538.1"/>
    <property type="molecule type" value="Genomic_DNA"/>
</dbReference>
<proteinExistence type="predicted"/>
<dbReference type="RefSeq" id="WP_184882377.1">
    <property type="nucleotide sequence ID" value="NZ_BOOV01000033.1"/>
</dbReference>
<evidence type="ECO:0000313" key="2">
    <source>
        <dbReference type="Proteomes" id="UP000542210"/>
    </source>
</evidence>
<dbReference type="Proteomes" id="UP000542210">
    <property type="component" value="Unassembled WGS sequence"/>
</dbReference>
<accession>A0A7W7D936</accession>
<gene>
    <name evidence="1" type="ORF">BJ982_004082</name>
</gene>
<protein>
    <submittedName>
        <fullName evidence="1">Ribosomal protein L16/L10AE</fullName>
    </submittedName>
</protein>